<keyword evidence="1" id="KW-1133">Transmembrane helix</keyword>
<dbReference type="AlphaFoldDB" id="A0A1M6K535"/>
<feature type="transmembrane region" description="Helical" evidence="1">
    <location>
        <begin position="189"/>
        <end position="209"/>
    </location>
</feature>
<keyword evidence="3" id="KW-1185">Reference proteome</keyword>
<feature type="transmembrane region" description="Helical" evidence="1">
    <location>
        <begin position="44"/>
        <end position="63"/>
    </location>
</feature>
<feature type="transmembrane region" description="Helical" evidence="1">
    <location>
        <begin position="6"/>
        <end position="23"/>
    </location>
</feature>
<organism evidence="2 3">
    <name type="scientific">Geosporobacter subterraneus DSM 17957</name>
    <dbReference type="NCBI Taxonomy" id="1121919"/>
    <lineage>
        <taxon>Bacteria</taxon>
        <taxon>Bacillati</taxon>
        <taxon>Bacillota</taxon>
        <taxon>Clostridia</taxon>
        <taxon>Peptostreptococcales</taxon>
        <taxon>Thermotaleaceae</taxon>
        <taxon>Geosporobacter</taxon>
    </lineage>
</organism>
<protein>
    <recommendedName>
        <fullName evidence="4">Mpv17 / PMP22 family protein</fullName>
    </recommendedName>
</protein>
<evidence type="ECO:0000256" key="1">
    <source>
        <dbReference type="SAM" id="Phobius"/>
    </source>
</evidence>
<accession>A0A1M6K535</accession>
<keyword evidence="1" id="KW-0812">Transmembrane</keyword>
<keyword evidence="1" id="KW-0472">Membrane</keyword>
<name>A0A1M6K535_9FIRM</name>
<evidence type="ECO:0008006" key="4">
    <source>
        <dbReference type="Google" id="ProtNLM"/>
    </source>
</evidence>
<dbReference type="RefSeq" id="WP_110941437.1">
    <property type="nucleotide sequence ID" value="NZ_FQZV01000029.1"/>
</dbReference>
<dbReference type="STRING" id="1121919.SAMN02745975_02313"/>
<feature type="transmembrane region" description="Helical" evidence="1">
    <location>
        <begin position="69"/>
        <end position="90"/>
    </location>
</feature>
<dbReference type="OrthoDB" id="1115879at2"/>
<proteinExistence type="predicted"/>
<gene>
    <name evidence="2" type="ORF">SAMN02745975_02313</name>
</gene>
<feature type="transmembrane region" description="Helical" evidence="1">
    <location>
        <begin position="110"/>
        <end position="131"/>
    </location>
</feature>
<dbReference type="EMBL" id="FQZV01000029">
    <property type="protein sequence ID" value="SHJ54025.1"/>
    <property type="molecule type" value="Genomic_DNA"/>
</dbReference>
<evidence type="ECO:0000313" key="3">
    <source>
        <dbReference type="Proteomes" id="UP000184536"/>
    </source>
</evidence>
<evidence type="ECO:0000313" key="2">
    <source>
        <dbReference type="EMBL" id="SHJ54025.1"/>
    </source>
</evidence>
<sequence>MRKGDYLWIMALLVWVIILVIPSSREIFIAVTDAHPYTGGFVKFAILATMGDMLGARVLSGYWSTPKGVFYKAVIWGIIGMMVTLVFTLYMGGAAAAQSVGRLPYEGSKFAQAFFGSTIMNLTFGPMMMAFHRFTDMYIDVKHDRKGEKVTLSDLIDKNDWHSLVEFSWLKMCPFFWIPAHTAVFMLPMQYRVIVSAFLSIALGLLLALAKKGIKAEVEVAA</sequence>
<reference evidence="3" key="1">
    <citation type="submission" date="2016-11" db="EMBL/GenBank/DDBJ databases">
        <authorList>
            <person name="Varghese N."/>
            <person name="Submissions S."/>
        </authorList>
    </citation>
    <scope>NUCLEOTIDE SEQUENCE [LARGE SCALE GENOMIC DNA]</scope>
    <source>
        <strain evidence="3">DSM 17957</strain>
    </source>
</reference>
<dbReference type="Proteomes" id="UP000184536">
    <property type="component" value="Unassembled WGS sequence"/>
</dbReference>